<keyword evidence="4" id="KW-1185">Reference proteome</keyword>
<dbReference type="OrthoDB" id="269496at2759"/>
<dbReference type="SUPFAM" id="SSF52499">
    <property type="entry name" value="Isochorismatase-like hydrolases"/>
    <property type="match status" value="1"/>
</dbReference>
<reference evidence="3 4" key="1">
    <citation type="submission" date="2020-07" db="EMBL/GenBank/DDBJ databases">
        <title>Comparative genomics of pyrophilous fungi reveals a link between fire events and developmental genes.</title>
        <authorList>
            <consortium name="DOE Joint Genome Institute"/>
            <person name="Steindorff A.S."/>
            <person name="Carver A."/>
            <person name="Calhoun S."/>
            <person name="Stillman K."/>
            <person name="Liu H."/>
            <person name="Lipzen A."/>
            <person name="Pangilinan J."/>
            <person name="Labutti K."/>
            <person name="Bruns T.D."/>
            <person name="Grigoriev I.V."/>
        </authorList>
    </citation>
    <scope>NUCLEOTIDE SEQUENCE [LARGE SCALE GENOMIC DNA]</scope>
    <source>
        <strain evidence="3 4">CBS 144469</strain>
    </source>
</reference>
<feature type="domain" description="Isochorismatase-like" evidence="2">
    <location>
        <begin position="11"/>
        <end position="164"/>
    </location>
</feature>
<evidence type="ECO:0000313" key="4">
    <source>
        <dbReference type="Proteomes" id="UP000521943"/>
    </source>
</evidence>
<gene>
    <name evidence="3" type="ORF">DFP72DRAFT_987321</name>
</gene>
<dbReference type="Gene3D" id="3.40.50.850">
    <property type="entry name" value="Isochorismatase-like"/>
    <property type="match status" value="1"/>
</dbReference>
<dbReference type="InterPro" id="IPR000868">
    <property type="entry name" value="Isochorismatase-like_dom"/>
</dbReference>
<dbReference type="PANTHER" id="PTHR14119:SF3">
    <property type="entry name" value="ISOCHORISMATASE DOMAIN-CONTAINING PROTEIN 2"/>
    <property type="match status" value="1"/>
</dbReference>
<proteinExistence type="inferred from homology"/>
<dbReference type="Proteomes" id="UP000521943">
    <property type="component" value="Unassembled WGS sequence"/>
</dbReference>
<dbReference type="InterPro" id="IPR036380">
    <property type="entry name" value="Isochorismatase-like_sf"/>
</dbReference>
<dbReference type="InterPro" id="IPR050993">
    <property type="entry name" value="Isochorismatase_domain"/>
</dbReference>
<evidence type="ECO:0000313" key="3">
    <source>
        <dbReference type="EMBL" id="KAF6762906.1"/>
    </source>
</evidence>
<comment type="caution">
    <text evidence="3">The sequence shown here is derived from an EMBL/GenBank/DDBJ whole genome shotgun (WGS) entry which is preliminary data.</text>
</comment>
<evidence type="ECO:0000256" key="1">
    <source>
        <dbReference type="ARBA" id="ARBA00006336"/>
    </source>
</evidence>
<organism evidence="3 4">
    <name type="scientific">Ephemerocybe angulata</name>
    <dbReference type="NCBI Taxonomy" id="980116"/>
    <lineage>
        <taxon>Eukaryota</taxon>
        <taxon>Fungi</taxon>
        <taxon>Dikarya</taxon>
        <taxon>Basidiomycota</taxon>
        <taxon>Agaricomycotina</taxon>
        <taxon>Agaricomycetes</taxon>
        <taxon>Agaricomycetidae</taxon>
        <taxon>Agaricales</taxon>
        <taxon>Agaricineae</taxon>
        <taxon>Psathyrellaceae</taxon>
        <taxon>Ephemerocybe</taxon>
    </lineage>
</organism>
<name>A0A8H6MF71_9AGAR</name>
<accession>A0A8H6MF71</accession>
<comment type="similarity">
    <text evidence="1">Belongs to the isochorismatase family.</text>
</comment>
<dbReference type="Pfam" id="PF00857">
    <property type="entry name" value="Isochorismatase"/>
    <property type="match status" value="1"/>
</dbReference>
<sequence length="227" mass="24100">MPVPRLVPANTLFFLCDIQTAFRPAIHAYDQVIATSNKLVKLAKILDIGVVATTQKARALGPIDPAIDLSSLGDLLIANYDKTLFSMVTAYVKAILDARPSINSVVLFGIESHVCVLQTALSLLDLQRYTVHIVADGVSSCNAFEVPIAIQSMRQAGAIIGTSESIAFQLVGDAAIPQFKTFSKLIKDNKEGTRRAGEVLLAGAPAYEKAGESEVIGSGGVIIKSAM</sequence>
<dbReference type="AlphaFoldDB" id="A0A8H6MF71"/>
<protein>
    <submittedName>
        <fullName evidence="3">Isochorismatase-like protein</fullName>
    </submittedName>
</protein>
<evidence type="ECO:0000259" key="2">
    <source>
        <dbReference type="Pfam" id="PF00857"/>
    </source>
</evidence>
<dbReference type="PANTHER" id="PTHR14119">
    <property type="entry name" value="HYDROLASE"/>
    <property type="match status" value="1"/>
</dbReference>
<dbReference type="EMBL" id="JACGCI010000007">
    <property type="protein sequence ID" value="KAF6762906.1"/>
    <property type="molecule type" value="Genomic_DNA"/>
</dbReference>